<dbReference type="Proteomes" id="UP000462014">
    <property type="component" value="Unassembled WGS sequence"/>
</dbReference>
<dbReference type="EMBL" id="WPIK01000007">
    <property type="protein sequence ID" value="MVN21738.1"/>
    <property type="molecule type" value="Genomic_DNA"/>
</dbReference>
<name>A0A7K1SWV4_9SPHI</name>
<dbReference type="RefSeq" id="WP_157566326.1">
    <property type="nucleotide sequence ID" value="NZ_WPIK01000007.1"/>
</dbReference>
<accession>A0A7K1SWV4</accession>
<protein>
    <submittedName>
        <fullName evidence="1">Uncharacterized protein</fullName>
    </submittedName>
</protein>
<organism evidence="1 2">
    <name type="scientific">Mucilaginibacter arboris</name>
    <dbReference type="NCBI Taxonomy" id="2682090"/>
    <lineage>
        <taxon>Bacteria</taxon>
        <taxon>Pseudomonadati</taxon>
        <taxon>Bacteroidota</taxon>
        <taxon>Sphingobacteriia</taxon>
        <taxon>Sphingobacteriales</taxon>
        <taxon>Sphingobacteriaceae</taxon>
        <taxon>Mucilaginibacter</taxon>
    </lineage>
</organism>
<keyword evidence="2" id="KW-1185">Reference proteome</keyword>
<gene>
    <name evidence="1" type="ORF">GO621_09335</name>
</gene>
<reference evidence="1 2" key="1">
    <citation type="submission" date="2019-12" db="EMBL/GenBank/DDBJ databases">
        <title>Mucilaginibacter sp. HMF7410 genome sequencing and assembly.</title>
        <authorList>
            <person name="Kang H."/>
            <person name="Cha I."/>
            <person name="Kim H."/>
            <person name="Joh K."/>
        </authorList>
    </citation>
    <scope>NUCLEOTIDE SEQUENCE [LARGE SCALE GENOMIC DNA]</scope>
    <source>
        <strain evidence="1 2">HMF7410</strain>
    </source>
</reference>
<evidence type="ECO:0000313" key="2">
    <source>
        <dbReference type="Proteomes" id="UP000462014"/>
    </source>
</evidence>
<evidence type="ECO:0000313" key="1">
    <source>
        <dbReference type="EMBL" id="MVN21738.1"/>
    </source>
</evidence>
<proteinExistence type="predicted"/>
<sequence length="83" mass="9566">MAKKINEATSTDLPIIQRLVSEYGWKVGDTLLYQQIYDIPENLKQDYPTLKNIRPDIVLQDLNGEVLAVIEKTIYHTYTPTTL</sequence>
<comment type="caution">
    <text evidence="1">The sequence shown here is derived from an EMBL/GenBank/DDBJ whole genome shotgun (WGS) entry which is preliminary data.</text>
</comment>
<dbReference type="AlphaFoldDB" id="A0A7K1SWV4"/>